<keyword evidence="2 4" id="KW-0472">Membrane</keyword>
<keyword evidence="4" id="KW-0812">Transmembrane</keyword>
<accession>F5REB2</accession>
<dbReference type="GO" id="GO:0019867">
    <property type="term" value="C:outer membrane"/>
    <property type="evidence" value="ECO:0007669"/>
    <property type="project" value="InterPro"/>
</dbReference>
<dbReference type="PANTHER" id="PTHR35603:SF2">
    <property type="entry name" value="OUTER MEMBRANE LIPOPROTEIN"/>
    <property type="match status" value="1"/>
</dbReference>
<dbReference type="InterPro" id="IPR051407">
    <property type="entry name" value="Bact_OM_lipoprot/Surf_antigen"/>
</dbReference>
<dbReference type="OrthoDB" id="5298735at2"/>
<feature type="region of interest" description="Disordered" evidence="3">
    <location>
        <begin position="67"/>
        <end position="115"/>
    </location>
</feature>
<protein>
    <recommendedName>
        <fullName evidence="5">Glycine zipper 2TM domain-containing protein</fullName>
    </recommendedName>
</protein>
<comment type="subcellular location">
    <subcellularLocation>
        <location evidence="1">Membrane</location>
    </subcellularLocation>
</comment>
<dbReference type="STRING" id="1000565.METUNv1_02630"/>
<proteinExistence type="predicted"/>
<evidence type="ECO:0000259" key="5">
    <source>
        <dbReference type="Pfam" id="PF05433"/>
    </source>
</evidence>
<gene>
    <name evidence="6" type="ORF">METUNv1_02630</name>
</gene>
<evidence type="ECO:0000256" key="4">
    <source>
        <dbReference type="SAM" id="Phobius"/>
    </source>
</evidence>
<comment type="caution">
    <text evidence="6">The sequence shown here is derived from an EMBL/GenBank/DDBJ whole genome shotgun (WGS) entry which is preliminary data.</text>
</comment>
<dbReference type="Proteomes" id="UP000005019">
    <property type="component" value="Unassembled WGS sequence"/>
</dbReference>
<dbReference type="EMBL" id="AFHG01000052">
    <property type="protein sequence ID" value="EGK71243.1"/>
    <property type="molecule type" value="Genomic_DNA"/>
</dbReference>
<dbReference type="InterPro" id="IPR008816">
    <property type="entry name" value="Gly_zipper_2TM_dom"/>
</dbReference>
<sequence>MNTQAHTAPARSLHPALWVAAVSVTAFSAVGIAKLTGVMDPRPAEPAVVATAAAPVATPPAPEAPVAAAAQTVAPPPAAAAPDSAPRKPVAERRTHSKPAVHHAPAVASEEDAPRTVKVADRRYDPGIDVIPAPVAGSTLPPPPVAERAPAPVCADCGQVESVREVKAPADPSGLGAAAGGVVGGLLGNQVGKGSGRTIATLIGIAGGAYAGHQVEKTQRTVSRWEVGVRMENGEYRTVSLDSAPVWRTGDRVKLQGGRLLAADY</sequence>
<evidence type="ECO:0000256" key="3">
    <source>
        <dbReference type="SAM" id="MobiDB-lite"/>
    </source>
</evidence>
<dbReference type="AlphaFoldDB" id="F5REB2"/>
<feature type="transmembrane region" description="Helical" evidence="4">
    <location>
        <begin position="16"/>
        <end position="33"/>
    </location>
</feature>
<reference evidence="6 7" key="1">
    <citation type="journal article" date="2011" name="J. Bacteriol.">
        <title>Genome sequence of Methyloversatilis universalis FAM5T, a methylotrophic representative of the order Rhodocyclales.</title>
        <authorList>
            <person name="Kittichotirat W."/>
            <person name="Good N.M."/>
            <person name="Hall R."/>
            <person name="Bringel F."/>
            <person name="Lajus A."/>
            <person name="Medigue C."/>
            <person name="Smalley N.E."/>
            <person name="Beck D."/>
            <person name="Bumgarner R."/>
            <person name="Vuilleumier S."/>
            <person name="Kalyuzhnaya M.G."/>
        </authorList>
    </citation>
    <scope>NUCLEOTIDE SEQUENCE [LARGE SCALE GENOMIC DNA]</scope>
    <source>
        <strain evidence="7">ATCC BAA-1314 / JCM 13912 / FAM5</strain>
    </source>
</reference>
<feature type="compositionally biased region" description="Basic and acidic residues" evidence="3">
    <location>
        <begin position="85"/>
        <end position="94"/>
    </location>
</feature>
<evidence type="ECO:0000313" key="7">
    <source>
        <dbReference type="Proteomes" id="UP000005019"/>
    </source>
</evidence>
<keyword evidence="4" id="KW-1133">Transmembrane helix</keyword>
<evidence type="ECO:0000313" key="6">
    <source>
        <dbReference type="EMBL" id="EGK71243.1"/>
    </source>
</evidence>
<dbReference type="Pfam" id="PF05433">
    <property type="entry name" value="Rick_17kDa_Anti"/>
    <property type="match status" value="1"/>
</dbReference>
<keyword evidence="7" id="KW-1185">Reference proteome</keyword>
<evidence type="ECO:0000256" key="2">
    <source>
        <dbReference type="ARBA" id="ARBA00023136"/>
    </source>
</evidence>
<name>F5REB2_METUF</name>
<dbReference type="PANTHER" id="PTHR35603">
    <property type="match status" value="1"/>
</dbReference>
<organism evidence="6 7">
    <name type="scientific">Methyloversatilis universalis (strain ATCC BAA-1314 / DSM 25237 / JCM 13912 / CCUG 52030 / FAM5)</name>
    <dbReference type="NCBI Taxonomy" id="1000565"/>
    <lineage>
        <taxon>Bacteria</taxon>
        <taxon>Pseudomonadati</taxon>
        <taxon>Pseudomonadota</taxon>
        <taxon>Betaproteobacteria</taxon>
        <taxon>Nitrosomonadales</taxon>
        <taxon>Sterolibacteriaceae</taxon>
        <taxon>Methyloversatilis</taxon>
    </lineage>
</organism>
<dbReference type="eggNOG" id="COG3133">
    <property type="taxonomic scope" value="Bacteria"/>
</dbReference>
<evidence type="ECO:0000256" key="1">
    <source>
        <dbReference type="ARBA" id="ARBA00004370"/>
    </source>
</evidence>
<dbReference type="RefSeq" id="WP_008062395.1">
    <property type="nucleotide sequence ID" value="NZ_AFHG01000052.1"/>
</dbReference>
<feature type="domain" description="Glycine zipper 2TM" evidence="5">
    <location>
        <begin position="175"/>
        <end position="216"/>
    </location>
</feature>